<name>A0A0G4GFC4_9ALVE</name>
<proteinExistence type="predicted"/>
<dbReference type="AlphaFoldDB" id="A0A0G4GFC4"/>
<protein>
    <submittedName>
        <fullName evidence="1">Uncharacterized protein</fullName>
    </submittedName>
</protein>
<dbReference type="EMBL" id="CDMZ01001152">
    <property type="protein sequence ID" value="CEM28197.1"/>
    <property type="molecule type" value="Genomic_DNA"/>
</dbReference>
<accession>A0A0G4GFC4</accession>
<gene>
    <name evidence="1" type="ORF">Cvel_21624</name>
</gene>
<dbReference type="VEuPathDB" id="CryptoDB:Cvel_21624"/>
<reference evidence="1" key="1">
    <citation type="submission" date="2014-11" db="EMBL/GenBank/DDBJ databases">
        <authorList>
            <person name="Otto D Thomas"/>
            <person name="Naeem Raeece"/>
        </authorList>
    </citation>
    <scope>NUCLEOTIDE SEQUENCE</scope>
</reference>
<feature type="non-terminal residue" evidence="1">
    <location>
        <position position="1"/>
    </location>
</feature>
<sequence>VELGEECDGDAAVCDNESCTLKDSPEVVCELDGGTVINSLADFDALRGCAVIILSFSFDPPVAPVLVIGNSMEIPTNFSLPLLQAFYGTLEISNDPGNVVEVLSFPSAWKVGSFRTEHSPEFSRLFVPKLQVLGTLLLTNQAAGPPCADASTPFDLTFPDLFFIGAFDVEECDGPRRVLMPSLLAQNSDLNFDRNANLEVVSQPKMSKIASRINSLSENPSLRLIDRSSQTFIESIGEFSDYSPEGLELLLCSLNAFQFNTKAVERCMTTDTPPCFLFGAGDDSDRCREATGIIKGKHVTVEAEKNTWGGLGDLADSLDLSGLFKG</sequence>
<evidence type="ECO:0000313" key="1">
    <source>
        <dbReference type="EMBL" id="CEM28197.1"/>
    </source>
</evidence>
<organism evidence="1">
    <name type="scientific">Chromera velia CCMP2878</name>
    <dbReference type="NCBI Taxonomy" id="1169474"/>
    <lineage>
        <taxon>Eukaryota</taxon>
        <taxon>Sar</taxon>
        <taxon>Alveolata</taxon>
        <taxon>Colpodellida</taxon>
        <taxon>Chromeraceae</taxon>
        <taxon>Chromera</taxon>
    </lineage>
</organism>